<comment type="caution">
    <text evidence="3">The sequence shown here is derived from an EMBL/GenBank/DDBJ whole genome shotgun (WGS) entry which is preliminary data.</text>
</comment>
<evidence type="ECO:0000313" key="4">
    <source>
        <dbReference type="Proteomes" id="UP000178490"/>
    </source>
</evidence>
<dbReference type="GO" id="GO:0046872">
    <property type="term" value="F:metal ion binding"/>
    <property type="evidence" value="ECO:0007669"/>
    <property type="project" value="InterPro"/>
</dbReference>
<evidence type="ECO:0000256" key="1">
    <source>
        <dbReference type="PROSITE-ProRule" id="PRU00409"/>
    </source>
</evidence>
<dbReference type="PROSITE" id="PS50975">
    <property type="entry name" value="ATP_GRASP"/>
    <property type="match status" value="1"/>
</dbReference>
<proteinExistence type="predicted"/>
<dbReference type="InterPro" id="IPR003806">
    <property type="entry name" value="ATP-grasp_PylC-type"/>
</dbReference>
<dbReference type="Pfam" id="PF02655">
    <property type="entry name" value="ATP-grasp_3"/>
    <property type="match status" value="1"/>
</dbReference>
<dbReference type="EMBL" id="MFRC01000047">
    <property type="protein sequence ID" value="OGH89079.1"/>
    <property type="molecule type" value="Genomic_DNA"/>
</dbReference>
<dbReference type="AlphaFoldDB" id="A0A1F6NYT7"/>
<feature type="domain" description="ATP-grasp" evidence="2">
    <location>
        <begin position="237"/>
        <end position="294"/>
    </location>
</feature>
<keyword evidence="1" id="KW-0547">Nucleotide-binding</keyword>
<name>A0A1F6NYT7_9BACT</name>
<evidence type="ECO:0000259" key="2">
    <source>
        <dbReference type="PROSITE" id="PS50975"/>
    </source>
</evidence>
<protein>
    <recommendedName>
        <fullName evidence="2">ATP-grasp domain-containing protein</fullName>
    </recommendedName>
</protein>
<dbReference type="GO" id="GO:0005524">
    <property type="term" value="F:ATP binding"/>
    <property type="evidence" value="ECO:0007669"/>
    <property type="project" value="UniProtKB-UniRule"/>
</dbReference>
<organism evidence="3 4">
    <name type="scientific">Candidatus Magasanikbacteria bacterium RIFOXYD2_FULL_36_9</name>
    <dbReference type="NCBI Taxonomy" id="1798707"/>
    <lineage>
        <taxon>Bacteria</taxon>
        <taxon>Candidatus Magasanikiibacteriota</taxon>
    </lineage>
</organism>
<accession>A0A1F6NYT7</accession>
<dbReference type="InterPro" id="IPR011761">
    <property type="entry name" value="ATP-grasp"/>
</dbReference>
<dbReference type="Gene3D" id="3.30.470.20">
    <property type="entry name" value="ATP-grasp fold, B domain"/>
    <property type="match status" value="1"/>
</dbReference>
<gene>
    <name evidence="3" type="ORF">A2537_02995</name>
</gene>
<sequence length="386" mass="43609">MTTKGYYIISNYTAFANSLAKGHKNVLLIKNTELLDTRELLVHAKTINFIKKIKNPQVLVFKNTLQIEKICADNGWTLLNPSAVLASQVEEKISQINWLGGLTKFLPPFEITIAKDIKWKGESFILQFNRAHTGNGTIFIEKEKQLNDIKDRFPLREVRLTKYISGSMFTNNNVVVGKKVLCGNINYQITGLKPFTNVPFATIGNDWALPHKILTAKQKKEYLIMVQAIGHKLANDGWVGLFGIDVILEEKTGKLYLIEINARQPASTSFESQLQLIKSKSGLTTFYAHLQALMHEKVNGNLTNLKSGAQITQKVVPMLKKINTTKIIKKIKRLNNKKIKVFVYENIKPESDLIRMQSTGSLMASPNIFNKLGQELEDFSMSILNN</sequence>
<keyword evidence="1" id="KW-0067">ATP-binding</keyword>
<dbReference type="SUPFAM" id="SSF56059">
    <property type="entry name" value="Glutathione synthetase ATP-binding domain-like"/>
    <property type="match status" value="1"/>
</dbReference>
<reference evidence="3 4" key="1">
    <citation type="journal article" date="2016" name="Nat. Commun.">
        <title>Thousands of microbial genomes shed light on interconnected biogeochemical processes in an aquifer system.</title>
        <authorList>
            <person name="Anantharaman K."/>
            <person name="Brown C.T."/>
            <person name="Hug L.A."/>
            <person name="Sharon I."/>
            <person name="Castelle C.J."/>
            <person name="Probst A.J."/>
            <person name="Thomas B.C."/>
            <person name="Singh A."/>
            <person name="Wilkins M.J."/>
            <person name="Karaoz U."/>
            <person name="Brodie E.L."/>
            <person name="Williams K.H."/>
            <person name="Hubbard S.S."/>
            <person name="Banfield J.F."/>
        </authorList>
    </citation>
    <scope>NUCLEOTIDE SEQUENCE [LARGE SCALE GENOMIC DNA]</scope>
</reference>
<evidence type="ECO:0000313" key="3">
    <source>
        <dbReference type="EMBL" id="OGH89079.1"/>
    </source>
</evidence>
<dbReference type="Proteomes" id="UP000178490">
    <property type="component" value="Unassembled WGS sequence"/>
</dbReference>